<name>A0A941D9P7_9MICO</name>
<reference evidence="2" key="1">
    <citation type="submission" date="2021-04" db="EMBL/GenBank/DDBJ databases">
        <title>Phycicoccus avicenniae sp. nov., a novel endophytic actinomycetes isolated from branch of Avicennia mariana.</title>
        <authorList>
            <person name="Tuo L."/>
        </authorList>
    </citation>
    <scope>NUCLEOTIDE SEQUENCE</scope>
    <source>
        <strain evidence="2">BSK3Z-2</strain>
    </source>
</reference>
<dbReference type="AlphaFoldDB" id="A0A941D9P7"/>
<evidence type="ECO:0000256" key="1">
    <source>
        <dbReference type="SAM" id="MobiDB-lite"/>
    </source>
</evidence>
<accession>A0A941D9P7</accession>
<sequence length="122" mass="13516">MSEPTTPPGDDRPLLPGLTGNAALQRQLRLSLETLRDQADPRVRERLTAVLEGRASLRDVAREDGFSRFVGPLADRGWDRFREMSPQERDEARRLVEEGEDPDGTAEGAPRGTPPSHDGGTW</sequence>
<dbReference type="Proteomes" id="UP000677016">
    <property type="component" value="Unassembled WGS sequence"/>
</dbReference>
<gene>
    <name evidence="2" type="ORF">KC207_03930</name>
</gene>
<organism evidence="2 3">
    <name type="scientific">Phycicoccus avicenniae</name>
    <dbReference type="NCBI Taxonomy" id="2828860"/>
    <lineage>
        <taxon>Bacteria</taxon>
        <taxon>Bacillati</taxon>
        <taxon>Actinomycetota</taxon>
        <taxon>Actinomycetes</taxon>
        <taxon>Micrococcales</taxon>
        <taxon>Intrasporangiaceae</taxon>
        <taxon>Phycicoccus</taxon>
    </lineage>
</organism>
<keyword evidence="3" id="KW-1185">Reference proteome</keyword>
<dbReference type="RefSeq" id="WP_211601568.1">
    <property type="nucleotide sequence ID" value="NZ_JAGSNF010000003.1"/>
</dbReference>
<protein>
    <submittedName>
        <fullName evidence="2">Uncharacterized protein</fullName>
    </submittedName>
</protein>
<comment type="caution">
    <text evidence="2">The sequence shown here is derived from an EMBL/GenBank/DDBJ whole genome shotgun (WGS) entry which is preliminary data.</text>
</comment>
<proteinExistence type="predicted"/>
<evidence type="ECO:0000313" key="3">
    <source>
        <dbReference type="Proteomes" id="UP000677016"/>
    </source>
</evidence>
<feature type="compositionally biased region" description="Basic and acidic residues" evidence="1">
    <location>
        <begin position="81"/>
        <end position="97"/>
    </location>
</feature>
<feature type="region of interest" description="Disordered" evidence="1">
    <location>
        <begin position="81"/>
        <end position="122"/>
    </location>
</feature>
<evidence type="ECO:0000313" key="2">
    <source>
        <dbReference type="EMBL" id="MBR7742437.1"/>
    </source>
</evidence>
<dbReference type="EMBL" id="JAGSNF010000003">
    <property type="protein sequence ID" value="MBR7742437.1"/>
    <property type="molecule type" value="Genomic_DNA"/>
</dbReference>